<feature type="compositionally biased region" description="Basic and acidic residues" evidence="1">
    <location>
        <begin position="204"/>
        <end position="215"/>
    </location>
</feature>
<feature type="domain" description="DUF6456" evidence="2">
    <location>
        <begin position="248"/>
        <end position="386"/>
    </location>
</feature>
<proteinExistence type="predicted"/>
<accession>A0A285RX85</accession>
<protein>
    <recommendedName>
        <fullName evidence="2">DUF6456 domain-containing protein</fullName>
    </recommendedName>
</protein>
<evidence type="ECO:0000256" key="1">
    <source>
        <dbReference type="SAM" id="MobiDB-lite"/>
    </source>
</evidence>
<evidence type="ECO:0000313" key="4">
    <source>
        <dbReference type="Proteomes" id="UP000219111"/>
    </source>
</evidence>
<dbReference type="OrthoDB" id="7476630at2"/>
<name>A0A285RX85_9RHOB</name>
<dbReference type="RefSeq" id="WP_097068934.1">
    <property type="nucleotide sequence ID" value="NZ_OBMT01000002.1"/>
</dbReference>
<feature type="region of interest" description="Disordered" evidence="1">
    <location>
        <begin position="204"/>
        <end position="239"/>
    </location>
</feature>
<reference evidence="4" key="1">
    <citation type="submission" date="2017-08" db="EMBL/GenBank/DDBJ databases">
        <authorList>
            <person name="Varghese N."/>
            <person name="Submissions S."/>
        </authorList>
    </citation>
    <scope>NUCLEOTIDE SEQUENCE [LARGE SCALE GENOMIC DNA]</scope>
    <source>
        <strain evidence="4">JA276</strain>
    </source>
</reference>
<dbReference type="EMBL" id="OBMT01000002">
    <property type="protein sequence ID" value="SOB98676.1"/>
    <property type="molecule type" value="Genomic_DNA"/>
</dbReference>
<feature type="compositionally biased region" description="Basic and acidic residues" evidence="1">
    <location>
        <begin position="224"/>
        <end position="238"/>
    </location>
</feature>
<organism evidence="3 4">
    <name type="scientific">Rhodobacter maris</name>
    <dbReference type="NCBI Taxonomy" id="446682"/>
    <lineage>
        <taxon>Bacteria</taxon>
        <taxon>Pseudomonadati</taxon>
        <taxon>Pseudomonadota</taxon>
        <taxon>Alphaproteobacteria</taxon>
        <taxon>Rhodobacterales</taxon>
        <taxon>Rhodobacter group</taxon>
        <taxon>Rhodobacter</taxon>
    </lineage>
</organism>
<keyword evidence="4" id="KW-1185">Reference proteome</keyword>
<dbReference type="InterPro" id="IPR045599">
    <property type="entry name" value="DUF6456"/>
</dbReference>
<evidence type="ECO:0000259" key="2">
    <source>
        <dbReference type="Pfam" id="PF20057"/>
    </source>
</evidence>
<gene>
    <name evidence="3" type="ORF">SAMN05877831_10240</name>
</gene>
<evidence type="ECO:0000313" key="3">
    <source>
        <dbReference type="EMBL" id="SOB98676.1"/>
    </source>
</evidence>
<sequence>MSDTMPTGADLPAWVPDVARIYLRHVEEGIPIRALARAEGCHASTILRRVRRIEAQRDDPLIDEVLARLGQVVPPTPGRPPLTEASTVPNQESRLMTDPIRPAQTSLHGRATSGRPGVQDLLAEDLRAREEGRILRRLAEPAAVLIVAPDMDKAVVLRGTVRTAVMARELAQALALRGWIMPKHTGRVTSYELSSSGRAELRRRLAEESAARGEDPGTTGAERPQPRRPCDWGEREVQDAQGRVARIRTNLSESPLAVLARRRDANGAPFLAPELVAAGERLREDFELAQMAPRVAQNWERFMTGGIRGQYRPDLGTGGPGGSERARARVAAALSDLGPGLGDMVLRCCCFLEGLEAAEKRMGWSARSGKIVLRIALMRLKRHYDETYGGAAPLIG</sequence>
<dbReference type="Pfam" id="PF20057">
    <property type="entry name" value="DUF6456"/>
    <property type="match status" value="1"/>
</dbReference>
<dbReference type="AlphaFoldDB" id="A0A285RX85"/>
<dbReference type="Proteomes" id="UP000219111">
    <property type="component" value="Unassembled WGS sequence"/>
</dbReference>